<proteinExistence type="predicted"/>
<dbReference type="EMBL" id="CP053716">
    <property type="protein sequence ID" value="QKF07589.1"/>
    <property type="molecule type" value="Genomic_DNA"/>
</dbReference>
<dbReference type="KEGG" id="bwa:HLV38_05255"/>
<sequence length="1606" mass="165844">MASKRAVNAVLSSALSAVMAVSLMPLPTAAHAETPDDRAASQERSRDAQAEPIDPAAAAQPDADDATPADRDAEAPAAAAPASADRAAAPQEASEDAAPAALLADPAAVTELWVDGANGSDDKDGSSRAEAFATLAAVLAARAKNPGVTTINMTGAFASFAPVTVPSGVTLRVHDATTANGHGGEGITLAGGSRLECAPNGSLSMSGFKTGVKVLGHATLADGIYRFERTALALSVQANGVVEGSQRTELRITAEKCPGETFVLGPGSRVAHATLDLESASGTSRVYMPEMNLTDASMTLRGMWLEFDPNCKGLNLVKSELMLTNPRNWRGTALALHAPVRIQDGSTLAVSEGRVSAFNTFDVKDSIVRLTNSRHGGLNVSGAKAKATFTDSVLITTGMSQLPSFGAGQKEGPSAITFQGSSLVETDAQNKTTDNGGANRNNGSTYVVTGGSYRMAYDPAFNARFTTPTNGDANGNDELSLLTLADPSLTELKVLNGKGATYTYPVALESSDGNKHVWVPAAKVVFKLNSGAAAFADGTSADKTLSTIGGYSLSAVQGNADPGTPVSKVNAAFLGWFYKDAQGAEQPFNYADTLPIGTREVYAKWDARTVVYHNGAGESYSQTIPADQNQATVLSHDEVVAASPAFAPAGKSFVKWTTDPDGKLPAVPPGSQLTLGAPGTQADLYAQYEDVRYTVAFSANGGTFAAGSVFKKNPDVFEVRQDPAGGEVAVVKAGALHGQKLSEVLGAFKRGQITPAAAAAQRAGSVLASTTEWFSAADGSGRGVRFDDVAGWIISTPGADPSFTADATYYLKWKDDPSVQRFEHRGALDADMWGDAGEGSQPDSTARLRVLADGSAKFSLTTALDAAAVKQQVAAIADRLGADDATPIKLTGLASTFTVRLTLPDGVAVPADLASESVQADGLGSALKVSDVRVQGQTVEIDLALAKPFATYAELKAAVQSMGSQAQARMAGASPIADQITLTVPGFMLDRATVSNGDQLVASAEVKGTLATTASTDARTAAFDMAWDGTQIAAGKSVASTDPAAIEQHILARRPFELQVGADMLAYVQRTVPQADDARRAGADTQHKHFVGVFAGSKVNVTGTLDASGLLNQMTAIESQYGHPADLSQIALSGTASRFVATFTVPKELRIPAGLTPADIPTEGFADTFSVTGVEVAGNTVRVVMELRDGIVNYQQLKDAIAALGSTLAVTVPGVQLADDVADGSRITVAGTVEGSFTATASVNGGRERDFDFLWTGVQTPEGADFALGGAPNAPIQLTLQVPTPVASGVPGDLLSAGDTEAQAVPEMVAGGSLGLTGALEMSVVLQQMNALEASLGHNGANIDISIRDFGFTATFIVPEGMTLPADLTPDQVMPEGMSDLFAVEDVSVAGRVATVRFKLQNPEQIDTYEKLKSKIAAAGVVSDGGNQWLRVTVPSVTIDKTVQPGQQLTAVGEVSGFFKAVAMNRSRNAVKAFSFSWNAEQWAEGRDAAFGTAGFPTTNPTAITFTVKVKEGTHQVPPNPPVVDLPTLPVPPAPPGPTPPVVPPAPPAPEPSAPTQPGDQVKAPSRATGLPTTGDMPPAVALGLGAAISAAALVAARALRRRRVR</sequence>
<evidence type="ECO:0000313" key="4">
    <source>
        <dbReference type="EMBL" id="QKF07589.1"/>
    </source>
</evidence>
<evidence type="ECO:0000313" key="5">
    <source>
        <dbReference type="Proteomes" id="UP000503297"/>
    </source>
</evidence>
<protein>
    <submittedName>
        <fullName evidence="4">Cell wall anchor protein</fullName>
    </submittedName>
</protein>
<dbReference type="Proteomes" id="UP000503297">
    <property type="component" value="Chromosome"/>
</dbReference>
<dbReference type="RefSeq" id="WP_173164832.1">
    <property type="nucleotide sequence ID" value="NZ_CP053716.1"/>
</dbReference>
<evidence type="ECO:0000256" key="2">
    <source>
        <dbReference type="SAM" id="Phobius"/>
    </source>
</evidence>
<feature type="compositionally biased region" description="Basic and acidic residues" evidence="1">
    <location>
        <begin position="33"/>
        <end position="49"/>
    </location>
</feature>
<feature type="signal peptide" evidence="3">
    <location>
        <begin position="1"/>
        <end position="32"/>
    </location>
</feature>
<reference evidence="5" key="1">
    <citation type="submission" date="2020-05" db="EMBL/GenBank/DDBJ databases">
        <title>Novel species in genus Nocardioides.</title>
        <authorList>
            <person name="Zhang G."/>
        </authorList>
    </citation>
    <scope>NUCLEOTIDE SEQUENCE [LARGE SCALE GENOMIC DNA]</scope>
    <source>
        <strain evidence="5">zg-1050</strain>
    </source>
</reference>
<evidence type="ECO:0000256" key="1">
    <source>
        <dbReference type="SAM" id="MobiDB-lite"/>
    </source>
</evidence>
<feature type="region of interest" description="Disordered" evidence="1">
    <location>
        <begin position="29"/>
        <end position="98"/>
    </location>
</feature>
<feature type="compositionally biased region" description="Low complexity" evidence="1">
    <location>
        <begin position="75"/>
        <end position="98"/>
    </location>
</feature>
<accession>A0A6M8J867</accession>
<name>A0A6M8J867_9ACTN</name>
<keyword evidence="2" id="KW-1133">Transmembrane helix</keyword>
<keyword evidence="3" id="KW-0732">Signal</keyword>
<evidence type="ECO:0000256" key="3">
    <source>
        <dbReference type="SAM" id="SignalP"/>
    </source>
</evidence>
<feature type="compositionally biased region" description="Low complexity" evidence="1">
    <location>
        <begin position="50"/>
        <end position="61"/>
    </location>
</feature>
<keyword evidence="2" id="KW-0472">Membrane</keyword>
<feature type="chain" id="PRO_5026940015" evidence="3">
    <location>
        <begin position="33"/>
        <end position="1606"/>
    </location>
</feature>
<keyword evidence="5" id="KW-1185">Reference proteome</keyword>
<keyword evidence="2" id="KW-0812">Transmembrane</keyword>
<gene>
    <name evidence="4" type="ORF">HLV38_05255</name>
</gene>
<organism evidence="4 5">
    <name type="scientific">Berryella wangjianweii</name>
    <dbReference type="NCBI Taxonomy" id="2734634"/>
    <lineage>
        <taxon>Bacteria</taxon>
        <taxon>Bacillati</taxon>
        <taxon>Actinomycetota</taxon>
        <taxon>Coriobacteriia</taxon>
        <taxon>Eggerthellales</taxon>
        <taxon>Eggerthellaceae</taxon>
        <taxon>Berryella</taxon>
    </lineage>
</organism>
<feature type="region of interest" description="Disordered" evidence="1">
    <location>
        <begin position="1516"/>
        <end position="1580"/>
    </location>
</feature>
<feature type="compositionally biased region" description="Pro residues" evidence="1">
    <location>
        <begin position="1518"/>
        <end position="1555"/>
    </location>
</feature>
<feature type="transmembrane region" description="Helical" evidence="2">
    <location>
        <begin position="1580"/>
        <end position="1600"/>
    </location>
</feature>